<dbReference type="GO" id="GO:0006260">
    <property type="term" value="P:DNA replication"/>
    <property type="evidence" value="ECO:0007669"/>
    <property type="project" value="UniProtKB-UniRule"/>
</dbReference>
<proteinExistence type="inferred from homology"/>
<dbReference type="OMA" id="WETHCCK"/>
<dbReference type="InterPro" id="IPR007220">
    <property type="entry name" value="ORC2"/>
</dbReference>
<feature type="domain" description="Origin recognition complex subunit 2 winged-helix" evidence="8">
    <location>
        <begin position="308"/>
        <end position="363"/>
    </location>
</feature>
<dbReference type="OrthoDB" id="20198at2759"/>
<dbReference type="eggNOG" id="KOG2928">
    <property type="taxonomic scope" value="Eukaryota"/>
</dbReference>
<dbReference type="KEGG" id="dpp:DICPUDRAFT_28265"/>
<evidence type="ECO:0000256" key="2">
    <source>
        <dbReference type="ARBA" id="ARBA00007421"/>
    </source>
</evidence>
<dbReference type="Pfam" id="PF04084">
    <property type="entry name" value="RecA-like_ORC2"/>
    <property type="match status" value="1"/>
</dbReference>
<dbReference type="InterPro" id="IPR056772">
    <property type="entry name" value="RecA-like_ORC2"/>
</dbReference>
<evidence type="ECO:0000259" key="8">
    <source>
        <dbReference type="Pfam" id="PF24882"/>
    </source>
</evidence>
<evidence type="ECO:0000259" key="7">
    <source>
        <dbReference type="Pfam" id="PF04084"/>
    </source>
</evidence>
<protein>
    <recommendedName>
        <fullName evidence="5">Origin recognition complex subunit 2</fullName>
    </recommendedName>
</protein>
<dbReference type="GO" id="GO:0003688">
    <property type="term" value="F:DNA replication origin binding"/>
    <property type="evidence" value="ECO:0000318"/>
    <property type="project" value="GO_Central"/>
</dbReference>
<dbReference type="PANTHER" id="PTHR14052">
    <property type="entry name" value="ORIGIN RECOGNITION COMPLEX SUBUNIT 2"/>
    <property type="match status" value="1"/>
</dbReference>
<dbReference type="InParanoid" id="F0ZBP8"/>
<feature type="region of interest" description="Disordered" evidence="6">
    <location>
        <begin position="1"/>
        <end position="29"/>
    </location>
</feature>
<comment type="subcellular location">
    <subcellularLocation>
        <location evidence="1 5">Nucleus</location>
    </subcellularLocation>
</comment>
<dbReference type="Proteomes" id="UP000001064">
    <property type="component" value="Unassembled WGS sequence"/>
</dbReference>
<feature type="domain" description="Origin recognition complex subunit 2 RecA-like" evidence="7">
    <location>
        <begin position="84"/>
        <end position="249"/>
    </location>
</feature>
<dbReference type="Pfam" id="PF24882">
    <property type="entry name" value="WHD_ORC2"/>
    <property type="match status" value="1"/>
</dbReference>
<name>F0ZBP8_DICPU</name>
<evidence type="ECO:0000256" key="6">
    <source>
        <dbReference type="SAM" id="MobiDB-lite"/>
    </source>
</evidence>
<evidence type="ECO:0000256" key="5">
    <source>
        <dbReference type="RuleBase" id="RU368084"/>
    </source>
</evidence>
<dbReference type="GO" id="GO:0005737">
    <property type="term" value="C:cytoplasm"/>
    <property type="evidence" value="ECO:0007669"/>
    <property type="project" value="EnsemblProtists"/>
</dbReference>
<dbReference type="RefSeq" id="XP_003284829.1">
    <property type="nucleotide sequence ID" value="XM_003284781.1"/>
</dbReference>
<comment type="subunit">
    <text evidence="5">Component of the origin recognition complex (ORC).</text>
</comment>
<dbReference type="FunCoup" id="F0ZBP8">
    <property type="interactions" value="809"/>
</dbReference>
<evidence type="ECO:0000313" key="9">
    <source>
        <dbReference type="EMBL" id="EGC38636.1"/>
    </source>
</evidence>
<dbReference type="GO" id="GO:0005813">
    <property type="term" value="C:centrosome"/>
    <property type="evidence" value="ECO:0007669"/>
    <property type="project" value="EnsemblProtists"/>
</dbReference>
<evidence type="ECO:0000256" key="1">
    <source>
        <dbReference type="ARBA" id="ARBA00004123"/>
    </source>
</evidence>
<dbReference type="AlphaFoldDB" id="F0ZBP8"/>
<dbReference type="InterPro" id="IPR056773">
    <property type="entry name" value="WHD_ORC2"/>
</dbReference>
<dbReference type="STRING" id="5786.F0ZBP8"/>
<evidence type="ECO:0000313" key="10">
    <source>
        <dbReference type="Proteomes" id="UP000001064"/>
    </source>
</evidence>
<dbReference type="GeneID" id="10506859"/>
<evidence type="ECO:0000256" key="3">
    <source>
        <dbReference type="ARBA" id="ARBA00022705"/>
    </source>
</evidence>
<reference evidence="10" key="1">
    <citation type="journal article" date="2011" name="Genome Biol.">
        <title>Comparative genomics of the social amoebae Dictyostelium discoideum and Dictyostelium purpureum.</title>
        <authorList>
            <consortium name="US DOE Joint Genome Institute (JGI-PGF)"/>
            <person name="Sucgang R."/>
            <person name="Kuo A."/>
            <person name="Tian X."/>
            <person name="Salerno W."/>
            <person name="Parikh A."/>
            <person name="Feasley C.L."/>
            <person name="Dalin E."/>
            <person name="Tu H."/>
            <person name="Huang E."/>
            <person name="Barry K."/>
            <person name="Lindquist E."/>
            <person name="Shapiro H."/>
            <person name="Bruce D."/>
            <person name="Schmutz J."/>
            <person name="Salamov A."/>
            <person name="Fey P."/>
            <person name="Gaudet P."/>
            <person name="Anjard C."/>
            <person name="Babu M.M."/>
            <person name="Basu S."/>
            <person name="Bushmanova Y."/>
            <person name="van der Wel H."/>
            <person name="Katoh-Kurasawa M."/>
            <person name="Dinh C."/>
            <person name="Coutinho P.M."/>
            <person name="Saito T."/>
            <person name="Elias M."/>
            <person name="Schaap P."/>
            <person name="Kay R.R."/>
            <person name="Henrissat B."/>
            <person name="Eichinger L."/>
            <person name="Rivero F."/>
            <person name="Putnam N.H."/>
            <person name="West C.M."/>
            <person name="Loomis W.F."/>
            <person name="Chisholm R.L."/>
            <person name="Shaulsky G."/>
            <person name="Strassmann J.E."/>
            <person name="Queller D.C."/>
            <person name="Kuspa A."/>
            <person name="Grigoriev I.V."/>
        </authorList>
    </citation>
    <scope>NUCLEOTIDE SEQUENCE [LARGE SCALE GENOMIC DNA]</scope>
    <source>
        <strain evidence="10">QSDP1</strain>
    </source>
</reference>
<comment type="function">
    <text evidence="5">Component of the origin recognition complex (ORC) that binds origins of replication. DNA-binding is ATP-dependent. ORC is required to assemble the pre-replication complex necessary to initiate DNA replication.</text>
</comment>
<comment type="similarity">
    <text evidence="2 5">Belongs to the ORC2 family.</text>
</comment>
<dbReference type="VEuPathDB" id="AmoebaDB:DICPUDRAFT_28265"/>
<accession>F0ZBP8</accession>
<keyword evidence="3 5" id="KW-0235">DNA replication</keyword>
<sequence length="380" mass="43933">MKREEKKEIEKEKEEKEESSNDEDEEDDYFTVSNKFNKTSKNIIKPLDPKTLHSVLSTLPDTHPEEKTKLIESYYKTQDSIINYPFNKMYNDLKLNYSLLINGVGDKSKVLKKFVDNFCVDGPAIFFKGYLPTLSIRDLLFRITFSIFGMDKGFGSPITHCNFIKSIFESNSIDKLKFLGGKYSYIPENLYIVVLNIDGPSLRNTTSQTALALLSSIPQIHLIATIETYSPTLLWDSNLFEQFYWVKHTLTTYLPYKKELTYQKSLINQNQKGSSSLDPDGVLTVLQSLTPNTTNIFTELLEHLIKKKIKKIEFKELFEICKEGFLVSSELGLKNQLREFLDHKIIVKKIIGDTEYLLVPLEFSTMQIILDKLVSFEEKE</sequence>
<feature type="compositionally biased region" description="Acidic residues" evidence="6">
    <location>
        <begin position="20"/>
        <end position="29"/>
    </location>
</feature>
<keyword evidence="10" id="KW-1185">Reference proteome</keyword>
<gene>
    <name evidence="9" type="ORF">DICPUDRAFT_28265</name>
</gene>
<organism evidence="9 10">
    <name type="scientific">Dictyostelium purpureum</name>
    <name type="common">Slime mold</name>
    <dbReference type="NCBI Taxonomy" id="5786"/>
    <lineage>
        <taxon>Eukaryota</taxon>
        <taxon>Amoebozoa</taxon>
        <taxon>Evosea</taxon>
        <taxon>Eumycetozoa</taxon>
        <taxon>Dictyostelia</taxon>
        <taxon>Dictyosteliales</taxon>
        <taxon>Dictyosteliaceae</taxon>
        <taxon>Dictyostelium</taxon>
    </lineage>
</organism>
<dbReference type="PANTHER" id="PTHR14052:SF0">
    <property type="entry name" value="ORIGIN RECOGNITION COMPLEX SUBUNIT 2"/>
    <property type="match status" value="1"/>
</dbReference>
<dbReference type="GO" id="GO:0005664">
    <property type="term" value="C:nuclear origin of replication recognition complex"/>
    <property type="evidence" value="ECO:0000318"/>
    <property type="project" value="GO_Central"/>
</dbReference>
<keyword evidence="4 5" id="KW-0539">Nucleus</keyword>
<feature type="compositionally biased region" description="Basic and acidic residues" evidence="6">
    <location>
        <begin position="1"/>
        <end position="19"/>
    </location>
</feature>
<dbReference type="EMBL" id="GL870972">
    <property type="protein sequence ID" value="EGC38636.1"/>
    <property type="molecule type" value="Genomic_DNA"/>
</dbReference>
<evidence type="ECO:0000256" key="4">
    <source>
        <dbReference type="ARBA" id="ARBA00023242"/>
    </source>
</evidence>